<feature type="transmembrane region" description="Helical" evidence="6">
    <location>
        <begin position="269"/>
        <end position="289"/>
    </location>
</feature>
<dbReference type="AlphaFoldDB" id="A0A0F7VE16"/>
<feature type="transmembrane region" description="Helical" evidence="6">
    <location>
        <begin position="79"/>
        <end position="99"/>
    </location>
</feature>
<keyword evidence="3 6" id="KW-0812">Transmembrane</keyword>
<dbReference type="PROSITE" id="PS50850">
    <property type="entry name" value="MFS"/>
    <property type="match status" value="1"/>
</dbReference>
<dbReference type="Pfam" id="PF07690">
    <property type="entry name" value="MFS_1"/>
    <property type="match status" value="1"/>
</dbReference>
<evidence type="ECO:0000256" key="6">
    <source>
        <dbReference type="SAM" id="Phobius"/>
    </source>
</evidence>
<dbReference type="GO" id="GO:0016020">
    <property type="term" value="C:membrane"/>
    <property type="evidence" value="ECO:0007669"/>
    <property type="project" value="UniProtKB-SubCell"/>
</dbReference>
<feature type="transmembrane region" description="Helical" evidence="6">
    <location>
        <begin position="36"/>
        <end position="53"/>
    </location>
</feature>
<gene>
    <name evidence="8" type="ORF">PMG11_03638</name>
</gene>
<evidence type="ECO:0000256" key="1">
    <source>
        <dbReference type="ARBA" id="ARBA00004141"/>
    </source>
</evidence>
<dbReference type="OrthoDB" id="19923at2759"/>
<feature type="transmembrane region" description="Helical" evidence="6">
    <location>
        <begin position="309"/>
        <end position="326"/>
    </location>
</feature>
<feature type="transmembrane region" description="Helical" evidence="6">
    <location>
        <begin position="363"/>
        <end position="383"/>
    </location>
</feature>
<keyword evidence="5 6" id="KW-0472">Membrane</keyword>
<dbReference type="FunFam" id="1.20.1250.20:FF:000068">
    <property type="entry name" value="MFS general substrate transporter"/>
    <property type="match status" value="1"/>
</dbReference>
<evidence type="ECO:0000256" key="5">
    <source>
        <dbReference type="ARBA" id="ARBA00023136"/>
    </source>
</evidence>
<dbReference type="SUPFAM" id="SSF103473">
    <property type="entry name" value="MFS general substrate transporter"/>
    <property type="match status" value="1"/>
</dbReference>
<feature type="domain" description="Major facilitator superfamily (MFS) profile" evidence="7">
    <location>
        <begin position="40"/>
        <end position="453"/>
    </location>
</feature>
<name>A0A0F7VE16_PENBI</name>
<feature type="transmembrane region" description="Helical" evidence="6">
    <location>
        <begin position="395"/>
        <end position="415"/>
    </location>
</feature>
<evidence type="ECO:0000313" key="8">
    <source>
        <dbReference type="EMBL" id="CEO58946.1"/>
    </source>
</evidence>
<keyword evidence="9" id="KW-1185">Reference proteome</keyword>
<keyword evidence="2" id="KW-0813">Transport</keyword>
<feature type="transmembrane region" description="Helical" evidence="6">
    <location>
        <begin position="333"/>
        <end position="351"/>
    </location>
</feature>
<dbReference type="GO" id="GO:0022857">
    <property type="term" value="F:transmembrane transporter activity"/>
    <property type="evidence" value="ECO:0007669"/>
    <property type="project" value="InterPro"/>
</dbReference>
<dbReference type="PANTHER" id="PTHR43791:SF52">
    <property type="entry name" value="TRANSPORTER, PUTATIVE (AFU_ORTHOLOGUE AFUA_1G11820)-RELATED"/>
    <property type="match status" value="1"/>
</dbReference>
<feature type="transmembrane region" description="Helical" evidence="6">
    <location>
        <begin position="137"/>
        <end position="156"/>
    </location>
</feature>
<dbReference type="PANTHER" id="PTHR43791">
    <property type="entry name" value="PERMEASE-RELATED"/>
    <property type="match status" value="1"/>
</dbReference>
<dbReference type="InterPro" id="IPR011701">
    <property type="entry name" value="MFS"/>
</dbReference>
<feature type="transmembrane region" description="Helical" evidence="6">
    <location>
        <begin position="199"/>
        <end position="221"/>
    </location>
</feature>
<dbReference type="Gene3D" id="1.20.1250.20">
    <property type="entry name" value="MFS general substrate transporter like domains"/>
    <property type="match status" value="2"/>
</dbReference>
<organism evidence="8 9">
    <name type="scientific">Penicillium brasilianum</name>
    <dbReference type="NCBI Taxonomy" id="104259"/>
    <lineage>
        <taxon>Eukaryota</taxon>
        <taxon>Fungi</taxon>
        <taxon>Dikarya</taxon>
        <taxon>Ascomycota</taxon>
        <taxon>Pezizomycotina</taxon>
        <taxon>Eurotiomycetes</taxon>
        <taxon>Eurotiomycetidae</taxon>
        <taxon>Eurotiales</taxon>
        <taxon>Aspergillaceae</taxon>
        <taxon>Penicillium</taxon>
    </lineage>
</organism>
<feature type="transmembrane region" description="Helical" evidence="6">
    <location>
        <begin position="168"/>
        <end position="187"/>
    </location>
</feature>
<dbReference type="STRING" id="104259.A0A0F7VE16"/>
<feature type="transmembrane region" description="Helical" evidence="6">
    <location>
        <begin position="427"/>
        <end position="449"/>
    </location>
</feature>
<evidence type="ECO:0000313" key="9">
    <source>
        <dbReference type="Proteomes" id="UP000042958"/>
    </source>
</evidence>
<dbReference type="InterPro" id="IPR020846">
    <property type="entry name" value="MFS_dom"/>
</dbReference>
<evidence type="ECO:0000259" key="7">
    <source>
        <dbReference type="PROSITE" id="PS50850"/>
    </source>
</evidence>
<proteinExistence type="predicted"/>
<evidence type="ECO:0000256" key="4">
    <source>
        <dbReference type="ARBA" id="ARBA00022989"/>
    </source>
</evidence>
<dbReference type="InterPro" id="IPR036259">
    <property type="entry name" value="MFS_trans_sf"/>
</dbReference>
<evidence type="ECO:0000256" key="2">
    <source>
        <dbReference type="ARBA" id="ARBA00022448"/>
    </source>
</evidence>
<dbReference type="Proteomes" id="UP000042958">
    <property type="component" value="Unassembled WGS sequence"/>
</dbReference>
<protein>
    <recommendedName>
        <fullName evidence="7">Major facilitator superfamily (MFS) profile domain-containing protein</fullName>
    </recommendedName>
</protein>
<keyword evidence="4 6" id="KW-1133">Transmembrane helix</keyword>
<dbReference type="EMBL" id="CDHK01000003">
    <property type="protein sequence ID" value="CEO58946.1"/>
    <property type="molecule type" value="Genomic_DNA"/>
</dbReference>
<reference evidence="9" key="1">
    <citation type="journal article" date="2015" name="Genome Announc.">
        <title>Draft genome sequence of the fungus Penicillium brasilianum MG11.</title>
        <authorList>
            <person name="Horn F."/>
            <person name="Linde J."/>
            <person name="Mattern D.J."/>
            <person name="Walther G."/>
            <person name="Guthke R."/>
            <person name="Brakhage A.A."/>
            <person name="Valiante V."/>
        </authorList>
    </citation>
    <scope>NUCLEOTIDE SEQUENCE [LARGE SCALE GENOMIC DNA]</scope>
    <source>
        <strain evidence="9">MG11</strain>
    </source>
</reference>
<comment type="subcellular location">
    <subcellularLocation>
        <location evidence="1">Membrane</location>
        <topology evidence="1">Multi-pass membrane protein</topology>
    </subcellularLocation>
</comment>
<evidence type="ECO:0000256" key="3">
    <source>
        <dbReference type="ARBA" id="ARBA00022692"/>
    </source>
</evidence>
<sequence length="485" mass="54796">MEEIEKAGDHETIEHVKSDNLAEIDRTAEKRLLWKLDLHVVPILMFLFLLAFLDRINIGNARLQGLEKDLHMKNHDYNLALFIFFIPYILLEVPSNLLLKRIAPSWWISGIMFGWGIITVCQGLTQSFKGLVACRFLLGVFEAGFMPGCIYIIAMYYKRHELQWRLNVFFSASILAGAVSGFLAYAIAKLDGVAGYSGWRWIFIIEGLVTVVAAIVSKFLIVDWPEKSRFLNDQERALLLARLESDRGEARMDRLDRAARGRVVRDIKIYLGPLMYFGIVNTGYATSFFTPTILKQLGWTSVRAQVMSIPIYLVATVIALVTAFVSDRLRHRFAFTLCGCAIATVGYVILLCQKSVPVGARYFALYAITGGGYMTQPILMGWLSNNMAGHYKQSIASAMQIGFGNCGGLVASNIFFDSEAPTYHTGFGVSLGMVWICGFACMFFFAWLVRENRLREAGKRDHRYEWSQAELSNLGDDHPSFRFTY</sequence>
<accession>A0A0F7VE16</accession>
<dbReference type="FunFam" id="1.20.1250.20:FF:000034">
    <property type="entry name" value="MFS general substrate transporter"/>
    <property type="match status" value="1"/>
</dbReference>
<feature type="transmembrane region" description="Helical" evidence="6">
    <location>
        <begin position="106"/>
        <end position="125"/>
    </location>
</feature>